<reference evidence="1 2" key="1">
    <citation type="submission" date="2020-06" db="EMBL/GenBank/DDBJ databases">
        <authorList>
            <consortium name="Wellcome Sanger Institute Data Sharing"/>
        </authorList>
    </citation>
    <scope>NUCLEOTIDE SEQUENCE [LARGE SCALE GENOMIC DNA]</scope>
</reference>
<dbReference type="GO" id="GO:0042796">
    <property type="term" value="P:snRNA transcription by RNA polymerase III"/>
    <property type="evidence" value="ECO:0007669"/>
    <property type="project" value="TreeGrafter"/>
</dbReference>
<sequence>MEYVLSFRFFKVATFYFGDSFRDCEELLGRFQQTESVRFETFCEIWRDMDFSSVHYGVPMACEKRAFTRMALAKAYSYFLPPYTFQIRTGGLYLLYGVYHTQLAWPKEKIWVALKDWCIILQFLQNALEAGHLDVLYIYRKLVSEKAIIFTLTFQVKRKRPEHKECEEFQDFPARVENMVSSDALNEISHIQGHYERLKETLSLTSVFGAAQQNLVCCIKACAVGFKEWQERNSYSQRADLLAAIKSKSYGIVTEVCDYFQYLNFNIEQIEVSMFFN</sequence>
<dbReference type="InterPro" id="IPR019188">
    <property type="entry name" value="SNAPC1"/>
</dbReference>
<dbReference type="GO" id="GO:0042795">
    <property type="term" value="P:snRNA transcription by RNA polymerase II"/>
    <property type="evidence" value="ECO:0007669"/>
    <property type="project" value="TreeGrafter"/>
</dbReference>
<dbReference type="AlphaFoldDB" id="A0AAY4AW83"/>
<dbReference type="PANTHER" id="PTHR15131">
    <property type="entry name" value="SMALL NUCLEAR RNA ACTIVATING COMPLEX, POLYPEPTIDE 1"/>
    <property type="match status" value="1"/>
</dbReference>
<evidence type="ECO:0000313" key="2">
    <source>
        <dbReference type="Proteomes" id="UP000694580"/>
    </source>
</evidence>
<dbReference type="GO" id="GO:0043565">
    <property type="term" value="F:sequence-specific DNA binding"/>
    <property type="evidence" value="ECO:0007669"/>
    <property type="project" value="TreeGrafter"/>
</dbReference>
<dbReference type="Ensembl" id="ENSDCDT00010013743.1">
    <property type="protein sequence ID" value="ENSDCDP00010013038.1"/>
    <property type="gene ID" value="ENSDCDG00010005936.1"/>
</dbReference>
<proteinExistence type="predicted"/>
<dbReference type="PANTHER" id="PTHR15131:SF3">
    <property type="entry name" value="SNRNA-ACTIVATING PROTEIN COMPLEX SUBUNIT 1"/>
    <property type="match status" value="1"/>
</dbReference>
<keyword evidence="2" id="KW-1185">Reference proteome</keyword>
<dbReference type="Proteomes" id="UP000694580">
    <property type="component" value="Chromosome 14"/>
</dbReference>
<dbReference type="GeneTree" id="ENSGT00390000018691"/>
<reference evidence="1" key="2">
    <citation type="submission" date="2025-08" db="UniProtKB">
        <authorList>
            <consortium name="Ensembl"/>
        </authorList>
    </citation>
    <scope>IDENTIFICATION</scope>
</reference>
<evidence type="ECO:0000313" key="1">
    <source>
        <dbReference type="Ensembl" id="ENSDCDP00010013038.1"/>
    </source>
</evidence>
<dbReference type="GO" id="GO:0019185">
    <property type="term" value="C:snRNA-activating protein complex"/>
    <property type="evidence" value="ECO:0007669"/>
    <property type="project" value="TreeGrafter"/>
</dbReference>
<name>A0AAY4AW83_9TELE</name>
<reference evidence="1" key="3">
    <citation type="submission" date="2025-09" db="UniProtKB">
        <authorList>
            <consortium name="Ensembl"/>
        </authorList>
    </citation>
    <scope>IDENTIFICATION</scope>
</reference>
<evidence type="ECO:0008006" key="3">
    <source>
        <dbReference type="Google" id="ProtNLM"/>
    </source>
</evidence>
<dbReference type="Pfam" id="PF09808">
    <property type="entry name" value="SNAPC1"/>
    <property type="match status" value="1"/>
</dbReference>
<organism evidence="1 2">
    <name type="scientific">Denticeps clupeoides</name>
    <name type="common">denticle herring</name>
    <dbReference type="NCBI Taxonomy" id="299321"/>
    <lineage>
        <taxon>Eukaryota</taxon>
        <taxon>Metazoa</taxon>
        <taxon>Chordata</taxon>
        <taxon>Craniata</taxon>
        <taxon>Vertebrata</taxon>
        <taxon>Euteleostomi</taxon>
        <taxon>Actinopterygii</taxon>
        <taxon>Neopterygii</taxon>
        <taxon>Teleostei</taxon>
        <taxon>Clupei</taxon>
        <taxon>Clupeiformes</taxon>
        <taxon>Denticipitoidei</taxon>
        <taxon>Denticipitidae</taxon>
        <taxon>Denticeps</taxon>
    </lineage>
</organism>
<accession>A0AAY4AW83</accession>
<protein>
    <recommendedName>
        <fullName evidence="3">snRNA-activating protein complex subunit 1</fullName>
    </recommendedName>
</protein>